<dbReference type="RefSeq" id="WP_051037136.1">
    <property type="nucleotide sequence ID" value="NZ_UGRY01000004.1"/>
</dbReference>
<keyword evidence="7" id="KW-0031">Aminopeptidase</keyword>
<protein>
    <submittedName>
        <fullName evidence="7">Tripeptidyl aminopeptidase</fullName>
        <ecNumber evidence="7">3.4.14.-</ecNumber>
    </submittedName>
</protein>
<dbReference type="Gene3D" id="3.40.50.1820">
    <property type="entry name" value="alpha/beta hydrolase"/>
    <property type="match status" value="1"/>
</dbReference>
<evidence type="ECO:0000256" key="2">
    <source>
        <dbReference type="ARBA" id="ARBA00022729"/>
    </source>
</evidence>
<evidence type="ECO:0000313" key="7">
    <source>
        <dbReference type="EMBL" id="SUD48386.1"/>
    </source>
</evidence>
<keyword evidence="7" id="KW-0645">Protease</keyword>
<dbReference type="PANTHER" id="PTHR43248">
    <property type="entry name" value="2-SUCCINYL-6-HYDROXY-2,4-CYCLOHEXADIENE-1-CARBOXYLATE SYNTHASE"/>
    <property type="match status" value="1"/>
</dbReference>
<evidence type="ECO:0000256" key="1">
    <source>
        <dbReference type="ARBA" id="ARBA00010088"/>
    </source>
</evidence>
<keyword evidence="8" id="KW-1185">Reference proteome</keyword>
<dbReference type="InterPro" id="IPR000073">
    <property type="entry name" value="AB_hydrolase_1"/>
</dbReference>
<dbReference type="InterPro" id="IPR051601">
    <property type="entry name" value="Serine_prot/Carboxylest_S33"/>
</dbReference>
<dbReference type="Proteomes" id="UP000255467">
    <property type="component" value="Unassembled WGS sequence"/>
</dbReference>
<evidence type="ECO:0000256" key="4">
    <source>
        <dbReference type="SAM" id="SignalP"/>
    </source>
</evidence>
<feature type="domain" description="Peptidase S33 tripeptidyl aminopeptidase-like C-terminal" evidence="6">
    <location>
        <begin position="403"/>
        <end position="505"/>
    </location>
</feature>
<feature type="signal peptide" evidence="4">
    <location>
        <begin position="1"/>
        <end position="25"/>
    </location>
</feature>
<dbReference type="Pfam" id="PF00561">
    <property type="entry name" value="Abhydrolase_1"/>
    <property type="match status" value="1"/>
</dbReference>
<dbReference type="Pfam" id="PF08386">
    <property type="entry name" value="Abhydrolase_4"/>
    <property type="match status" value="1"/>
</dbReference>
<proteinExistence type="inferred from homology"/>
<sequence>MRRGALLATTLLAGLLLTSTAPATAEAAATELVAQADAAPTPILNWTTCTEPGLDRFQCATARVPLDYAKPDGATLDLAVVRQPATDPDRRIGTLFSAVGGPGGSGIDAARDIGLGSPELAQRFDLVTFDQRGIGRSAQVRCFADTAAQEDFWSRYAPLPTSKRQYDELERLSRELADGCAAHSGELLPHLTTVDAARDLDLLRRTVGDATLTYTGGSYASYLGEVYGALFGDRVRALGLGAMIEPVGYTEYTLTSLAEAAIGTEQVLTEFARLCAEAGSPRCAFADGEVRARNLALLDKLREGPITVGSGDAARAVTYAEFLPAQVFLLYDPDYWPTLGTLLAEVDRGPDGDPGTVAAILDSTPLTAAFMTSFTAITCADVRLPKDPGLWPTLARVIESAAPTFGSYWLYPVQACGAWHSPADGYPQRYTGPWTLNTDTPALLTNARFDPATPLFRAERAHQIVGNARLVVLDGYGHTTSSTCTRELGDAYLIDLTLPAPGTTCPADRAPFG</sequence>
<gene>
    <name evidence="7" type="primary">tap_6</name>
    <name evidence="7" type="ORF">NCTC1934_05720</name>
</gene>
<comment type="similarity">
    <text evidence="1">Belongs to the peptidase S33 family.</text>
</comment>
<accession>A0A379JJ27</accession>
<dbReference type="AlphaFoldDB" id="A0A379JJ27"/>
<dbReference type="InterPro" id="IPR029058">
    <property type="entry name" value="AB_hydrolase_fold"/>
</dbReference>
<feature type="chain" id="PRO_5039648124" evidence="4">
    <location>
        <begin position="26"/>
        <end position="513"/>
    </location>
</feature>
<dbReference type="SUPFAM" id="SSF53474">
    <property type="entry name" value="alpha/beta-Hydrolases"/>
    <property type="match status" value="1"/>
</dbReference>
<evidence type="ECO:0000313" key="8">
    <source>
        <dbReference type="Proteomes" id="UP000255467"/>
    </source>
</evidence>
<dbReference type="STRING" id="1406858.GCA_000710895_04206"/>
<dbReference type="EC" id="3.4.14.-" evidence="7"/>
<reference evidence="7 8" key="1">
    <citation type="submission" date="2018-06" db="EMBL/GenBank/DDBJ databases">
        <authorList>
            <consortium name="Pathogen Informatics"/>
            <person name="Doyle S."/>
        </authorList>
    </citation>
    <scope>NUCLEOTIDE SEQUENCE [LARGE SCALE GENOMIC DNA]</scope>
    <source>
        <strain evidence="7 8">NCTC1934</strain>
    </source>
</reference>
<dbReference type="PANTHER" id="PTHR43248:SF29">
    <property type="entry name" value="TRIPEPTIDYL AMINOPEPTIDASE"/>
    <property type="match status" value="1"/>
</dbReference>
<evidence type="ECO:0000256" key="3">
    <source>
        <dbReference type="ARBA" id="ARBA00022801"/>
    </source>
</evidence>
<keyword evidence="2 4" id="KW-0732">Signal</keyword>
<feature type="domain" description="AB hydrolase-1" evidence="5">
    <location>
        <begin position="101"/>
        <end position="238"/>
    </location>
</feature>
<name>A0A379JJ27_9NOCA</name>
<dbReference type="InterPro" id="IPR013595">
    <property type="entry name" value="Pept_S33_TAP-like_C"/>
</dbReference>
<dbReference type="GO" id="GO:0004177">
    <property type="term" value="F:aminopeptidase activity"/>
    <property type="evidence" value="ECO:0007669"/>
    <property type="project" value="UniProtKB-KW"/>
</dbReference>
<dbReference type="EMBL" id="UGRY01000004">
    <property type="protein sequence ID" value="SUD48386.1"/>
    <property type="molecule type" value="Genomic_DNA"/>
</dbReference>
<organism evidence="7 8">
    <name type="scientific">Nocardia otitidiscaviarum</name>
    <dbReference type="NCBI Taxonomy" id="1823"/>
    <lineage>
        <taxon>Bacteria</taxon>
        <taxon>Bacillati</taxon>
        <taxon>Actinomycetota</taxon>
        <taxon>Actinomycetes</taxon>
        <taxon>Mycobacteriales</taxon>
        <taxon>Nocardiaceae</taxon>
        <taxon>Nocardia</taxon>
    </lineage>
</organism>
<keyword evidence="3 7" id="KW-0378">Hydrolase</keyword>
<evidence type="ECO:0000259" key="5">
    <source>
        <dbReference type="Pfam" id="PF00561"/>
    </source>
</evidence>
<evidence type="ECO:0000259" key="6">
    <source>
        <dbReference type="Pfam" id="PF08386"/>
    </source>
</evidence>